<dbReference type="Proteomes" id="UP000594260">
    <property type="component" value="Unplaced"/>
</dbReference>
<keyword evidence="2" id="KW-0677">Repeat</keyword>
<keyword evidence="5" id="KW-1185">Reference proteome</keyword>
<evidence type="ECO:0000256" key="1">
    <source>
        <dbReference type="ARBA" id="ARBA00022441"/>
    </source>
</evidence>
<sequence length="991" mass="109199">MWSVVQLGAAGEPGAKHAVPTSRSKHAMCVGQDGFFYMLGGKSANLPMKDLWRFDPVKNQWDEVESQGGTAPPSLQEHTVVSWKSKLYVFGGEIGFASTGETPLWVFDICCVQSYYVKVTGVWRKHVVQGPQPSGRRGHSTVVYNGAMHLYGGYQDLKGSSSELWSFHFDTETWQLVSSKVKGSCGEVPPGRHSHSAVVHDGAMWVYGGMTDLRERCDFWRYDFVNQHWSRVKMLKGAGPKELHSHAAVFANQCMWIFGGEKSGKPSNDLWRYHFATDTWDKIQAEGVLPNPRCRHVALANPQLHKWADKVLDTAPAPGSKVARLPPKSQSMMTFGERGRGGSFKVHPMTRLGLISCSAVPNATSDDEDGNDHFDAVKAYLTAYNNSNQGSKSLKQRLSTSRLVRSISSGNYHITAMGRQREELERLLEESRHNTPQLPHKHHSKHHICDSNGVCRHEISKSHSSDAVLESESESNTPVHMRNGGHFRGGLTSDQKTRPFSEIIAPSHQIEVFQQRQEALPLRLSPPPANSRPSRRMHASKSMSFAHRKDDTLAMDRLQEDILHQAGFCSTASCHCSLPAENGELKKTVDGGDSKSAPFRVQGLAALCTYEGTENSDPGDQGEADLRGFSNTVQTTQYGPLTHISDLDSSDTDTGEGGDGEARGNRRREDLLVELRKNTTPLSRSTANELERIRFSSRFTSFSTLSELNNMAVSQGRSRMPHSVSHCSGYYSFVEDDPDFQRDIAVFLQPSGRTSPPKNTFASLLLGNDHPKETPIDNAKDGLELTTFSALSNAAAPAIAELKERAKSWDRASKRVLLRGTGPNEGCGSAGAGSVGGGTLIRETRLRALPSRALAIHAIAEESVHGSPIRISSESWSLHNDDEEVEADSDASDASTETGTSCSNSQQDQCAPQVHKKHQLQLQQHKHSRNSSTNQQAGGDEGCYLPGPKRQLQHSRPDVHNWQLCLYVFGGQEASTPGMYRSPMTVWQLFV</sequence>
<dbReference type="InterPro" id="IPR015915">
    <property type="entry name" value="Kelch-typ_b-propeller"/>
</dbReference>
<reference evidence="4" key="1">
    <citation type="submission" date="2021-01" db="UniProtKB">
        <authorList>
            <consortium name="EnsemblMetazoa"/>
        </authorList>
    </citation>
    <scope>IDENTIFICATION</scope>
</reference>
<dbReference type="SUPFAM" id="SSF117281">
    <property type="entry name" value="Kelch motif"/>
    <property type="match status" value="1"/>
</dbReference>
<evidence type="ECO:0000313" key="4">
    <source>
        <dbReference type="EnsemblMetazoa" id="XP_022666642"/>
    </source>
</evidence>
<proteinExistence type="predicted"/>
<evidence type="ECO:0000313" key="5">
    <source>
        <dbReference type="Proteomes" id="UP000594260"/>
    </source>
</evidence>
<dbReference type="PANTHER" id="PTHR46093:SF18">
    <property type="entry name" value="FIBRONECTIN TYPE-III DOMAIN-CONTAINING PROTEIN"/>
    <property type="match status" value="1"/>
</dbReference>
<name>A0A7M7KGW6_VARDE</name>
<organism evidence="4 5">
    <name type="scientific">Varroa destructor</name>
    <name type="common">Honeybee mite</name>
    <dbReference type="NCBI Taxonomy" id="109461"/>
    <lineage>
        <taxon>Eukaryota</taxon>
        <taxon>Metazoa</taxon>
        <taxon>Ecdysozoa</taxon>
        <taxon>Arthropoda</taxon>
        <taxon>Chelicerata</taxon>
        <taxon>Arachnida</taxon>
        <taxon>Acari</taxon>
        <taxon>Parasitiformes</taxon>
        <taxon>Mesostigmata</taxon>
        <taxon>Gamasina</taxon>
        <taxon>Dermanyssoidea</taxon>
        <taxon>Varroidae</taxon>
        <taxon>Varroa</taxon>
    </lineage>
</organism>
<dbReference type="PANTHER" id="PTHR46093">
    <property type="entry name" value="ACYL-COA-BINDING DOMAIN-CONTAINING PROTEIN 5"/>
    <property type="match status" value="1"/>
</dbReference>
<dbReference type="EnsemblMetazoa" id="XM_022810907">
    <property type="protein sequence ID" value="XP_022666642"/>
    <property type="gene ID" value="LOC111252660"/>
</dbReference>
<feature type="region of interest" description="Disordered" evidence="3">
    <location>
        <begin position="638"/>
        <end position="669"/>
    </location>
</feature>
<feature type="region of interest" description="Disordered" evidence="3">
    <location>
        <begin position="318"/>
        <end position="340"/>
    </location>
</feature>
<feature type="compositionally biased region" description="Basic residues" evidence="3">
    <location>
        <begin position="914"/>
        <end position="929"/>
    </location>
</feature>
<evidence type="ECO:0000256" key="2">
    <source>
        <dbReference type="ARBA" id="ARBA00022737"/>
    </source>
</evidence>
<feature type="compositionally biased region" description="Acidic residues" evidence="3">
    <location>
        <begin position="881"/>
        <end position="891"/>
    </location>
</feature>
<feature type="compositionally biased region" description="Acidic residues" evidence="3">
    <location>
        <begin position="648"/>
        <end position="659"/>
    </location>
</feature>
<accession>A0A7M7KGW6</accession>
<dbReference type="RefSeq" id="XP_022666641.1">
    <property type="nucleotide sequence ID" value="XM_022810906.1"/>
</dbReference>
<dbReference type="OrthoDB" id="432528at2759"/>
<dbReference type="InParanoid" id="A0A7M7KGW6"/>
<feature type="region of interest" description="Disordered" evidence="3">
    <location>
        <begin position="879"/>
        <end position="954"/>
    </location>
</feature>
<dbReference type="Gene3D" id="2.120.10.80">
    <property type="entry name" value="Kelch-type beta propeller"/>
    <property type="match status" value="2"/>
</dbReference>
<feature type="region of interest" description="Disordered" evidence="3">
    <location>
        <begin position="464"/>
        <end position="494"/>
    </location>
</feature>
<feature type="compositionally biased region" description="Polar residues" evidence="3">
    <location>
        <begin position="896"/>
        <end position="910"/>
    </location>
</feature>
<feature type="region of interest" description="Disordered" evidence="3">
    <location>
        <begin position="523"/>
        <end position="543"/>
    </location>
</feature>
<keyword evidence="1" id="KW-0880">Kelch repeat</keyword>
<feature type="compositionally biased region" description="Basic and acidic residues" evidence="3">
    <location>
        <begin position="660"/>
        <end position="669"/>
    </location>
</feature>
<dbReference type="KEGG" id="vde:111252660"/>
<protein>
    <submittedName>
        <fullName evidence="4">Uncharacterized protein</fullName>
    </submittedName>
</protein>
<dbReference type="Pfam" id="PF24681">
    <property type="entry name" value="Kelch_KLHDC2_KLHL20_DRC7"/>
    <property type="match status" value="1"/>
</dbReference>
<evidence type="ECO:0000256" key="3">
    <source>
        <dbReference type="SAM" id="MobiDB-lite"/>
    </source>
</evidence>
<dbReference type="RefSeq" id="XP_022666642.1">
    <property type="nucleotide sequence ID" value="XM_022810907.1"/>
</dbReference>
<dbReference type="AlphaFoldDB" id="A0A7M7KGW6"/>
<dbReference type="GeneID" id="111252660"/>
<dbReference type="EnsemblMetazoa" id="XM_022810906">
    <property type="protein sequence ID" value="XP_022666641"/>
    <property type="gene ID" value="LOC111252660"/>
</dbReference>